<evidence type="ECO:0000313" key="1">
    <source>
        <dbReference type="EMBL" id="VDL20640.1"/>
    </source>
</evidence>
<accession>A0A0R3SDB3</accession>
<reference evidence="1 2" key="2">
    <citation type="submission" date="2018-11" db="EMBL/GenBank/DDBJ databases">
        <authorList>
            <consortium name="Pathogen Informatics"/>
        </authorList>
    </citation>
    <scope>NUCLEOTIDE SEQUENCE [LARGE SCALE GENOMIC DNA]</scope>
</reference>
<proteinExistence type="predicted"/>
<dbReference type="WBParaSite" id="HDID_0000265801-mRNA-1">
    <property type="protein sequence ID" value="HDID_0000265801-mRNA-1"/>
    <property type="gene ID" value="HDID_0000265801"/>
</dbReference>
<sequence>MNDEGLAGDAVGFDILKTKRQLAMMIRPVLRLEKVYDKKVKTVQNAAQRIMLGLHSRRQMSAQVLAEEVHLRNFSAQLQKRGLNFWASRHKNSGTKLGRSKGCYGKSNKSNVKREWLRNHATTCHPD</sequence>
<name>A0A0R3SDB3_HYMDI</name>
<protein>
    <submittedName>
        <fullName evidence="3">Transposase</fullName>
    </submittedName>
</protein>
<evidence type="ECO:0000313" key="2">
    <source>
        <dbReference type="Proteomes" id="UP000274504"/>
    </source>
</evidence>
<reference evidence="3" key="1">
    <citation type="submission" date="2017-02" db="UniProtKB">
        <authorList>
            <consortium name="WormBaseParasite"/>
        </authorList>
    </citation>
    <scope>IDENTIFICATION</scope>
</reference>
<dbReference type="AlphaFoldDB" id="A0A0R3SDB3"/>
<organism evidence="3">
    <name type="scientific">Hymenolepis diminuta</name>
    <name type="common">Rat tapeworm</name>
    <dbReference type="NCBI Taxonomy" id="6216"/>
    <lineage>
        <taxon>Eukaryota</taxon>
        <taxon>Metazoa</taxon>
        <taxon>Spiralia</taxon>
        <taxon>Lophotrochozoa</taxon>
        <taxon>Platyhelminthes</taxon>
        <taxon>Cestoda</taxon>
        <taxon>Eucestoda</taxon>
        <taxon>Cyclophyllidea</taxon>
        <taxon>Hymenolepididae</taxon>
        <taxon>Hymenolepis</taxon>
    </lineage>
</organism>
<dbReference type="EMBL" id="UYSG01000682">
    <property type="protein sequence ID" value="VDL20640.1"/>
    <property type="molecule type" value="Genomic_DNA"/>
</dbReference>
<gene>
    <name evidence="1" type="ORF">HDID_LOCUS2656</name>
</gene>
<dbReference type="Proteomes" id="UP000274504">
    <property type="component" value="Unassembled WGS sequence"/>
</dbReference>
<evidence type="ECO:0000313" key="3">
    <source>
        <dbReference type="WBParaSite" id="HDID_0000265801-mRNA-1"/>
    </source>
</evidence>